<dbReference type="SMART" id="SM00239">
    <property type="entry name" value="C2"/>
    <property type="match status" value="1"/>
</dbReference>
<sequence length="370" mass="41569">MRTQKNIAFSARVRTQMIFARTVREDTLKLKAMRRYRFGRFINATPKIGMCRFADIPLPESTATPFQSKVVKNVSIARFKGSKLIGSMIHQEVKECVPSSVYLSDLDSGCPEFEQKELNVIAEGSNDIDQHFLILDLVGIELKNVEGAFRKSDPFFEVRAISLDGNLTEQVYRSEHISNNLNPKWNSAKIDLLKLCGGNKDKQFRISVFDYEKSLTHKFMGAVVTTLNELIALETPIGNVAELKSIDTSKALILEKGAKRVATGKLIVSGATLLSSSLSDEFVSNEDKISSKVEARKTTRKQSSISAKFNFNRTSISTEVKRFDDSLLHLKNDFKQDKGVTMIVRFIGVDLKNVEGLFRKSDPFFEVYAA</sequence>
<feature type="domain" description="C2" evidence="1">
    <location>
        <begin position="114"/>
        <end position="241"/>
    </location>
</feature>
<reference evidence="2" key="1">
    <citation type="submission" date="2021-01" db="EMBL/GenBank/DDBJ databases">
        <authorList>
            <person name="Corre E."/>
            <person name="Pelletier E."/>
            <person name="Niang G."/>
            <person name="Scheremetjew M."/>
            <person name="Finn R."/>
            <person name="Kale V."/>
            <person name="Holt S."/>
            <person name="Cochrane G."/>
            <person name="Meng A."/>
            <person name="Brown T."/>
            <person name="Cohen L."/>
        </authorList>
    </citation>
    <scope>NUCLEOTIDE SEQUENCE</scope>
    <source>
        <strain evidence="2">B650</strain>
    </source>
</reference>
<dbReference type="InterPro" id="IPR037768">
    <property type="entry name" value="C2B_Copine"/>
</dbReference>
<organism evidence="2">
    <name type="scientific">Leptocylindrus danicus</name>
    <dbReference type="NCBI Taxonomy" id="163516"/>
    <lineage>
        <taxon>Eukaryota</taxon>
        <taxon>Sar</taxon>
        <taxon>Stramenopiles</taxon>
        <taxon>Ochrophyta</taxon>
        <taxon>Bacillariophyta</taxon>
        <taxon>Coscinodiscophyceae</taxon>
        <taxon>Chaetocerotophycidae</taxon>
        <taxon>Leptocylindrales</taxon>
        <taxon>Leptocylindraceae</taxon>
        <taxon>Leptocylindrus</taxon>
    </lineage>
</organism>
<dbReference type="PROSITE" id="PS50004">
    <property type="entry name" value="C2"/>
    <property type="match status" value="1"/>
</dbReference>
<dbReference type="GO" id="GO:0071277">
    <property type="term" value="P:cellular response to calcium ion"/>
    <property type="evidence" value="ECO:0007669"/>
    <property type="project" value="TreeGrafter"/>
</dbReference>
<dbReference type="CDD" id="cd04047">
    <property type="entry name" value="C2B_Copine"/>
    <property type="match status" value="1"/>
</dbReference>
<accession>A0A7S2KAA4</accession>
<evidence type="ECO:0000313" key="2">
    <source>
        <dbReference type="EMBL" id="CAD9570928.1"/>
    </source>
</evidence>
<dbReference type="AlphaFoldDB" id="A0A7S2KAA4"/>
<dbReference type="GO" id="GO:0005886">
    <property type="term" value="C:plasma membrane"/>
    <property type="evidence" value="ECO:0007669"/>
    <property type="project" value="TreeGrafter"/>
</dbReference>
<proteinExistence type="predicted"/>
<dbReference type="Gene3D" id="2.60.40.150">
    <property type="entry name" value="C2 domain"/>
    <property type="match status" value="1"/>
</dbReference>
<dbReference type="EMBL" id="HBGY01011603">
    <property type="protein sequence ID" value="CAD9570928.1"/>
    <property type="molecule type" value="Transcribed_RNA"/>
</dbReference>
<dbReference type="Pfam" id="PF00168">
    <property type="entry name" value="C2"/>
    <property type="match status" value="1"/>
</dbReference>
<dbReference type="PANTHER" id="PTHR10857:SF106">
    <property type="entry name" value="C2 DOMAIN-CONTAINING PROTEIN"/>
    <property type="match status" value="1"/>
</dbReference>
<dbReference type="GO" id="GO:0005544">
    <property type="term" value="F:calcium-dependent phospholipid binding"/>
    <property type="evidence" value="ECO:0007669"/>
    <property type="project" value="InterPro"/>
</dbReference>
<dbReference type="InterPro" id="IPR035892">
    <property type="entry name" value="C2_domain_sf"/>
</dbReference>
<gene>
    <name evidence="2" type="ORF">LDAN0321_LOCUS7356</name>
</gene>
<protein>
    <recommendedName>
        <fullName evidence="1">C2 domain-containing protein</fullName>
    </recommendedName>
</protein>
<dbReference type="PANTHER" id="PTHR10857">
    <property type="entry name" value="COPINE"/>
    <property type="match status" value="1"/>
</dbReference>
<dbReference type="InterPro" id="IPR045052">
    <property type="entry name" value="Copine"/>
</dbReference>
<evidence type="ECO:0000259" key="1">
    <source>
        <dbReference type="PROSITE" id="PS50004"/>
    </source>
</evidence>
<dbReference type="SUPFAM" id="SSF49562">
    <property type="entry name" value="C2 domain (Calcium/lipid-binding domain, CaLB)"/>
    <property type="match status" value="1"/>
</dbReference>
<dbReference type="InterPro" id="IPR000008">
    <property type="entry name" value="C2_dom"/>
</dbReference>
<name>A0A7S2KAA4_9STRA</name>